<accession>A0ABD2P7L2</accession>
<proteinExistence type="predicted"/>
<dbReference type="AlphaFoldDB" id="A0ABD2P7L2"/>
<keyword evidence="2" id="KW-1185">Reference proteome</keyword>
<reference evidence="1 2" key="1">
    <citation type="journal article" date="2021" name="BMC Biol.">
        <title>Horizontally acquired antibacterial genes associated with adaptive radiation of ladybird beetles.</title>
        <authorList>
            <person name="Li H.S."/>
            <person name="Tang X.F."/>
            <person name="Huang Y.H."/>
            <person name="Xu Z.Y."/>
            <person name="Chen M.L."/>
            <person name="Du X.Y."/>
            <person name="Qiu B.Y."/>
            <person name="Chen P.T."/>
            <person name="Zhang W."/>
            <person name="Slipinski A."/>
            <person name="Escalona H.E."/>
            <person name="Waterhouse R.M."/>
            <person name="Zwick A."/>
            <person name="Pang H."/>
        </authorList>
    </citation>
    <scope>NUCLEOTIDE SEQUENCE [LARGE SCALE GENOMIC DNA]</scope>
    <source>
        <strain evidence="1">SYSU2018</strain>
    </source>
</reference>
<name>A0ABD2P7L2_9CUCU</name>
<organism evidence="1 2">
    <name type="scientific">Cryptolaemus montrouzieri</name>
    <dbReference type="NCBI Taxonomy" id="559131"/>
    <lineage>
        <taxon>Eukaryota</taxon>
        <taxon>Metazoa</taxon>
        <taxon>Ecdysozoa</taxon>
        <taxon>Arthropoda</taxon>
        <taxon>Hexapoda</taxon>
        <taxon>Insecta</taxon>
        <taxon>Pterygota</taxon>
        <taxon>Neoptera</taxon>
        <taxon>Endopterygota</taxon>
        <taxon>Coleoptera</taxon>
        <taxon>Polyphaga</taxon>
        <taxon>Cucujiformia</taxon>
        <taxon>Coccinelloidea</taxon>
        <taxon>Coccinellidae</taxon>
        <taxon>Scymninae</taxon>
        <taxon>Scymnini</taxon>
        <taxon>Cryptolaemus</taxon>
    </lineage>
</organism>
<gene>
    <name evidence="1" type="ORF">HHI36_001196</name>
</gene>
<protein>
    <submittedName>
        <fullName evidence="1">Uncharacterized protein</fullName>
    </submittedName>
</protein>
<comment type="caution">
    <text evidence="1">The sequence shown here is derived from an EMBL/GenBank/DDBJ whole genome shotgun (WGS) entry which is preliminary data.</text>
</comment>
<evidence type="ECO:0000313" key="2">
    <source>
        <dbReference type="Proteomes" id="UP001516400"/>
    </source>
</evidence>
<sequence length="126" mass="15226">MESTEDRMNKKLEKFRKQLNEGLEKINDSSVWYKMINTNEINFHLLTSFQLANKYLSEIYNKYRKWIDICYHKGVLTEFLPPSEAADAIKKAESKLPSMYTILQQRIERTEVEWMRNPSRYFLTYL</sequence>
<dbReference type="Proteomes" id="UP001516400">
    <property type="component" value="Unassembled WGS sequence"/>
</dbReference>
<evidence type="ECO:0000313" key="1">
    <source>
        <dbReference type="EMBL" id="KAL3286701.1"/>
    </source>
</evidence>
<dbReference type="EMBL" id="JABFTP020000185">
    <property type="protein sequence ID" value="KAL3286701.1"/>
    <property type="molecule type" value="Genomic_DNA"/>
</dbReference>